<comment type="caution">
    <text evidence="4">The sequence shown here is derived from an EMBL/GenBank/DDBJ whole genome shotgun (WGS) entry which is preliminary data.</text>
</comment>
<evidence type="ECO:0000256" key="1">
    <source>
        <dbReference type="ARBA" id="ARBA00010211"/>
    </source>
</evidence>
<gene>
    <name evidence="4" type="ORF">RM780_02855</name>
</gene>
<keyword evidence="2" id="KW-0479">Metal-binding</keyword>
<proteinExistence type="inferred from homology"/>
<reference evidence="5" key="1">
    <citation type="submission" date="2023-07" db="EMBL/GenBank/DDBJ databases">
        <title>30 novel species of actinomycetes from the DSMZ collection.</title>
        <authorList>
            <person name="Nouioui I."/>
        </authorList>
    </citation>
    <scope>NUCLEOTIDE SEQUENCE [LARGE SCALE GENOMIC DNA]</scope>
    <source>
        <strain evidence="5">DSM 44917</strain>
    </source>
</reference>
<dbReference type="EMBL" id="JAVREN010000003">
    <property type="protein sequence ID" value="MDT0305902.1"/>
    <property type="molecule type" value="Genomic_DNA"/>
</dbReference>
<keyword evidence="5" id="KW-1185">Reference proteome</keyword>
<evidence type="ECO:0000259" key="3">
    <source>
        <dbReference type="Pfam" id="PF01557"/>
    </source>
</evidence>
<dbReference type="InterPro" id="IPR011234">
    <property type="entry name" value="Fumarylacetoacetase-like_C"/>
</dbReference>
<evidence type="ECO:0000313" key="5">
    <source>
        <dbReference type="Proteomes" id="UP001183388"/>
    </source>
</evidence>
<dbReference type="Proteomes" id="UP001183388">
    <property type="component" value="Unassembled WGS sequence"/>
</dbReference>
<dbReference type="PANTHER" id="PTHR42796:SF4">
    <property type="entry name" value="FUMARYLACETOACETATE HYDROLASE DOMAIN-CONTAINING PROTEIN 2A"/>
    <property type="match status" value="1"/>
</dbReference>
<feature type="domain" description="Fumarylacetoacetase-like C-terminal" evidence="3">
    <location>
        <begin position="68"/>
        <end position="272"/>
    </location>
</feature>
<accession>A0ABU2L3G0</accession>
<evidence type="ECO:0000256" key="2">
    <source>
        <dbReference type="ARBA" id="ARBA00022723"/>
    </source>
</evidence>
<dbReference type="Pfam" id="PF01557">
    <property type="entry name" value="FAA_hydrolase"/>
    <property type="match status" value="1"/>
</dbReference>
<keyword evidence="4" id="KW-0378">Hydrolase</keyword>
<dbReference type="InterPro" id="IPR051121">
    <property type="entry name" value="FAH"/>
</dbReference>
<dbReference type="InterPro" id="IPR036663">
    <property type="entry name" value="Fumarylacetoacetase_C_sf"/>
</dbReference>
<dbReference type="SUPFAM" id="SSF56529">
    <property type="entry name" value="FAH"/>
    <property type="match status" value="1"/>
</dbReference>
<sequence>MRLATIRHQGTTRAARLDGETYVLLPHADLGALLASGEDWAARAAAEDGERVAAAEADHATLVPHPNKIICLGLNYASHIREMGRDLPAYPTLFAKYDGALIGAGDPVTLPVVSDRVDWEAELGFVVGRTARHVPREKALDHVAGYTVINDVTVRDYQRRTREFLSGKTFEATTPVGPVLVTPDELGPGEPDLEIRCEVDGTVMQRARTSDLLFGVAEILSYVSEIITLLPGDLIATGTPGGVGDGRDPKVFLRPGQVLRTSIEGIGELRNTCVPEAVPPAA</sequence>
<protein>
    <submittedName>
        <fullName evidence="4">Fumarylacetoacetate hydrolase family protein</fullName>
    </submittedName>
</protein>
<organism evidence="4 5">
    <name type="scientific">Streptomyces boetiae</name>
    <dbReference type="NCBI Taxonomy" id="3075541"/>
    <lineage>
        <taxon>Bacteria</taxon>
        <taxon>Bacillati</taxon>
        <taxon>Actinomycetota</taxon>
        <taxon>Actinomycetes</taxon>
        <taxon>Kitasatosporales</taxon>
        <taxon>Streptomycetaceae</taxon>
        <taxon>Streptomyces</taxon>
    </lineage>
</organism>
<comment type="similarity">
    <text evidence="1">Belongs to the FAH family.</text>
</comment>
<dbReference type="Gene3D" id="3.90.850.10">
    <property type="entry name" value="Fumarylacetoacetase-like, C-terminal domain"/>
    <property type="match status" value="1"/>
</dbReference>
<dbReference type="GO" id="GO:0016787">
    <property type="term" value="F:hydrolase activity"/>
    <property type="evidence" value="ECO:0007669"/>
    <property type="project" value="UniProtKB-KW"/>
</dbReference>
<evidence type="ECO:0000313" key="4">
    <source>
        <dbReference type="EMBL" id="MDT0305902.1"/>
    </source>
</evidence>
<name>A0ABU2L3G0_9ACTN</name>
<dbReference type="RefSeq" id="WP_311628814.1">
    <property type="nucleotide sequence ID" value="NZ_JAVREN010000003.1"/>
</dbReference>
<dbReference type="PANTHER" id="PTHR42796">
    <property type="entry name" value="FUMARYLACETOACETATE HYDROLASE DOMAIN-CONTAINING PROTEIN 2A-RELATED"/>
    <property type="match status" value="1"/>
</dbReference>